<dbReference type="Pfam" id="PF00170">
    <property type="entry name" value="bZIP_1"/>
    <property type="match status" value="1"/>
</dbReference>
<feature type="compositionally biased region" description="Acidic residues" evidence="7">
    <location>
        <begin position="190"/>
        <end position="202"/>
    </location>
</feature>
<dbReference type="CDD" id="cd14704">
    <property type="entry name" value="bZIP_HY5-like"/>
    <property type="match status" value="1"/>
</dbReference>
<name>A0A5J4YTX2_PORPP</name>
<dbReference type="PROSITE" id="PS50217">
    <property type="entry name" value="BZIP"/>
    <property type="match status" value="1"/>
</dbReference>
<dbReference type="OrthoDB" id="6063at2759"/>
<comment type="caution">
    <text evidence="9">The sequence shown here is derived from an EMBL/GenBank/DDBJ whole genome shotgun (WGS) entry which is preliminary data.</text>
</comment>
<keyword evidence="3" id="KW-0805">Transcription regulation</keyword>
<organism evidence="9 10">
    <name type="scientific">Porphyridium purpureum</name>
    <name type="common">Red alga</name>
    <name type="synonym">Porphyridium cruentum</name>
    <dbReference type="NCBI Taxonomy" id="35688"/>
    <lineage>
        <taxon>Eukaryota</taxon>
        <taxon>Rhodophyta</taxon>
        <taxon>Bangiophyceae</taxon>
        <taxon>Porphyridiales</taxon>
        <taxon>Porphyridiaceae</taxon>
        <taxon>Porphyridium</taxon>
    </lineage>
</organism>
<dbReference type="PANTHER" id="PTHR47416:SF8">
    <property type="entry name" value="BASIC-LEUCINE ZIPPER TRANSCRIPTION FACTOR E-RELATED"/>
    <property type="match status" value="1"/>
</dbReference>
<feature type="region of interest" description="Disordered" evidence="7">
    <location>
        <begin position="66"/>
        <end position="235"/>
    </location>
</feature>
<dbReference type="Proteomes" id="UP000324585">
    <property type="component" value="Unassembled WGS sequence"/>
</dbReference>
<evidence type="ECO:0000256" key="4">
    <source>
        <dbReference type="ARBA" id="ARBA00023125"/>
    </source>
</evidence>
<dbReference type="EMBL" id="VRMN01000004">
    <property type="protein sequence ID" value="KAA8494961.1"/>
    <property type="molecule type" value="Genomic_DNA"/>
</dbReference>
<feature type="compositionally biased region" description="Basic and acidic residues" evidence="7">
    <location>
        <begin position="210"/>
        <end position="222"/>
    </location>
</feature>
<proteinExistence type="inferred from homology"/>
<dbReference type="GO" id="GO:0005634">
    <property type="term" value="C:nucleus"/>
    <property type="evidence" value="ECO:0007669"/>
    <property type="project" value="UniProtKB-SubCell"/>
</dbReference>
<dbReference type="GO" id="GO:0003677">
    <property type="term" value="F:DNA binding"/>
    <property type="evidence" value="ECO:0007669"/>
    <property type="project" value="UniProtKB-KW"/>
</dbReference>
<evidence type="ECO:0000256" key="3">
    <source>
        <dbReference type="ARBA" id="ARBA00023015"/>
    </source>
</evidence>
<evidence type="ECO:0000313" key="9">
    <source>
        <dbReference type="EMBL" id="KAA8494961.1"/>
    </source>
</evidence>
<comment type="subcellular location">
    <subcellularLocation>
        <location evidence="1">Nucleus</location>
    </subcellularLocation>
</comment>
<gene>
    <name evidence="9" type="ORF">FVE85_3202</name>
</gene>
<keyword evidence="10" id="KW-1185">Reference proteome</keyword>
<evidence type="ECO:0000256" key="5">
    <source>
        <dbReference type="ARBA" id="ARBA00023163"/>
    </source>
</evidence>
<dbReference type="PANTHER" id="PTHR47416">
    <property type="entry name" value="BASIC-LEUCINE ZIPPER TRANSCRIPTION FACTOR F-RELATED"/>
    <property type="match status" value="1"/>
</dbReference>
<keyword evidence="4" id="KW-0238">DNA-binding</keyword>
<reference evidence="10" key="1">
    <citation type="journal article" date="2019" name="Nat. Commun.">
        <title>Expansion of phycobilisome linker gene families in mesophilic red algae.</title>
        <authorList>
            <person name="Lee J."/>
            <person name="Kim D."/>
            <person name="Bhattacharya D."/>
            <person name="Yoon H.S."/>
        </authorList>
    </citation>
    <scope>NUCLEOTIDE SEQUENCE [LARGE SCALE GENOMIC DNA]</scope>
    <source>
        <strain evidence="10">CCMP 1328</strain>
    </source>
</reference>
<evidence type="ECO:0000256" key="6">
    <source>
        <dbReference type="ARBA" id="ARBA00023242"/>
    </source>
</evidence>
<keyword evidence="6" id="KW-0539">Nucleus</keyword>
<dbReference type="InterPro" id="IPR004827">
    <property type="entry name" value="bZIP"/>
</dbReference>
<dbReference type="InterPro" id="IPR046347">
    <property type="entry name" value="bZIP_sf"/>
</dbReference>
<sequence>MDDGGMEAFDIMDDFQMDVETMGLPELLNEINPALMDDMRSETPQVLSALLEQDFHFNSSGSVLATREPSLGRDASRTSDLNSSPAPAFQTVPSAGRLPGILTTPRQGQPSAMLPPTPTGTATFAIPESTWSGNAGPASKKRPKQTALQAPARSPVVAQRRIGGPKQEAFTASHEPAEGPQAYVPPSGQEDGEGDSDEDDDDARVGKKGPRADTGRRAERNRQSAAASRERKKQHITELERRVSMLSAENAQLQVEQLNALRKRLNNERQLLEENKNLKKQLVIRDMKIEKLSKKLTDAGISEAEGLKRPSTWAGSEWGQKK</sequence>
<evidence type="ECO:0000256" key="1">
    <source>
        <dbReference type="ARBA" id="ARBA00004123"/>
    </source>
</evidence>
<evidence type="ECO:0000313" key="10">
    <source>
        <dbReference type="Proteomes" id="UP000324585"/>
    </source>
</evidence>
<evidence type="ECO:0000256" key="7">
    <source>
        <dbReference type="SAM" id="MobiDB-lite"/>
    </source>
</evidence>
<keyword evidence="5" id="KW-0804">Transcription</keyword>
<dbReference type="SMART" id="SM00338">
    <property type="entry name" value="BRLZ"/>
    <property type="match status" value="1"/>
</dbReference>
<evidence type="ECO:0000256" key="2">
    <source>
        <dbReference type="ARBA" id="ARBA00007163"/>
    </source>
</evidence>
<dbReference type="GO" id="GO:0003700">
    <property type="term" value="F:DNA-binding transcription factor activity"/>
    <property type="evidence" value="ECO:0007669"/>
    <property type="project" value="InterPro"/>
</dbReference>
<dbReference type="SUPFAM" id="SSF57959">
    <property type="entry name" value="Leucine zipper domain"/>
    <property type="match status" value="1"/>
</dbReference>
<feature type="domain" description="BZIP" evidence="8">
    <location>
        <begin position="216"/>
        <end position="256"/>
    </location>
</feature>
<accession>A0A5J4YTX2</accession>
<evidence type="ECO:0000259" key="8">
    <source>
        <dbReference type="PROSITE" id="PS50217"/>
    </source>
</evidence>
<dbReference type="PROSITE" id="PS00036">
    <property type="entry name" value="BZIP_BASIC"/>
    <property type="match status" value="1"/>
</dbReference>
<protein>
    <recommendedName>
        <fullName evidence="8">BZIP domain-containing protein</fullName>
    </recommendedName>
</protein>
<comment type="similarity">
    <text evidence="2">Belongs to the bZIP family.</text>
</comment>
<dbReference type="AlphaFoldDB" id="A0A5J4YTX2"/>
<dbReference type="Gene3D" id="1.20.5.170">
    <property type="match status" value="1"/>
</dbReference>